<dbReference type="InterPro" id="IPR011055">
    <property type="entry name" value="Dup_hybrid_motif"/>
</dbReference>
<evidence type="ECO:0000313" key="3">
    <source>
        <dbReference type="EMBL" id="TGE04818.1"/>
    </source>
</evidence>
<dbReference type="PANTHER" id="PTHR21666:SF270">
    <property type="entry name" value="MUREIN HYDROLASE ACTIVATOR ENVC"/>
    <property type="match status" value="1"/>
</dbReference>
<keyword evidence="1" id="KW-0732">Signal</keyword>
<organism evidence="3 4">
    <name type="scientific">Hymenobacter fodinae</name>
    <dbReference type="NCBI Taxonomy" id="2510796"/>
    <lineage>
        <taxon>Bacteria</taxon>
        <taxon>Pseudomonadati</taxon>
        <taxon>Bacteroidota</taxon>
        <taxon>Cytophagia</taxon>
        <taxon>Cytophagales</taxon>
        <taxon>Hymenobacteraceae</taxon>
        <taxon>Hymenobacter</taxon>
    </lineage>
</organism>
<dbReference type="OrthoDB" id="9809488at2"/>
<keyword evidence="4" id="KW-1185">Reference proteome</keyword>
<dbReference type="Proteomes" id="UP000298337">
    <property type="component" value="Unassembled WGS sequence"/>
</dbReference>
<sequence>MFMRLIGAIVSALLAYSTVTNGQVKPIEISYVDYKGSGVVVSAQNNSFCPYTVVINFDLLNMEPSAKLPVRKVVVPAKKKTVLVRLTPIPGQRYNYKYEYHYYVGNVDDTKPNTDFAYSLPFEEGKEYTVMQGNNGLFSHVNKQALDFSMPENSVVCAARAGVVVEVKQDSNSGCPDASCKDLGNYIVIYHEDGSFATYYHFRQNGSKVQPGQQVAQGEPIGFSGNTGWSSAPHLHFEVDVPGEADKTSIPVKFAVAGQTLSDLQKGTSYKR</sequence>
<dbReference type="PANTHER" id="PTHR21666">
    <property type="entry name" value="PEPTIDASE-RELATED"/>
    <property type="match status" value="1"/>
</dbReference>
<evidence type="ECO:0000313" key="4">
    <source>
        <dbReference type="Proteomes" id="UP000298337"/>
    </source>
</evidence>
<comment type="caution">
    <text evidence="3">The sequence shown here is derived from an EMBL/GenBank/DDBJ whole genome shotgun (WGS) entry which is preliminary data.</text>
</comment>
<dbReference type="InterPro" id="IPR050570">
    <property type="entry name" value="Cell_wall_metabolism_enzyme"/>
</dbReference>
<dbReference type="EMBL" id="SRLA01000005">
    <property type="protein sequence ID" value="TGE04818.1"/>
    <property type="molecule type" value="Genomic_DNA"/>
</dbReference>
<accession>A0A4Z0P3P1</accession>
<reference evidence="3 4" key="1">
    <citation type="submission" date="2019-04" db="EMBL/GenBank/DDBJ databases">
        <authorList>
            <person name="Feng G."/>
            <person name="Zhang J."/>
            <person name="Zhu H."/>
        </authorList>
    </citation>
    <scope>NUCLEOTIDE SEQUENCE [LARGE SCALE GENOMIC DNA]</scope>
    <source>
        <strain evidence="3 4">92R-1</strain>
    </source>
</reference>
<proteinExistence type="predicted"/>
<dbReference type="Gene3D" id="2.70.70.10">
    <property type="entry name" value="Glucose Permease (Domain IIA)"/>
    <property type="match status" value="1"/>
</dbReference>
<dbReference type="SUPFAM" id="SSF51261">
    <property type="entry name" value="Duplicated hybrid motif"/>
    <property type="match status" value="1"/>
</dbReference>
<dbReference type="GO" id="GO:0004222">
    <property type="term" value="F:metalloendopeptidase activity"/>
    <property type="evidence" value="ECO:0007669"/>
    <property type="project" value="TreeGrafter"/>
</dbReference>
<protein>
    <submittedName>
        <fullName evidence="3">M23 family metallopeptidase</fullName>
    </submittedName>
</protein>
<evidence type="ECO:0000259" key="2">
    <source>
        <dbReference type="Pfam" id="PF01551"/>
    </source>
</evidence>
<dbReference type="CDD" id="cd12797">
    <property type="entry name" value="M23_peptidase"/>
    <property type="match status" value="1"/>
</dbReference>
<feature type="signal peptide" evidence="1">
    <location>
        <begin position="1"/>
        <end position="22"/>
    </location>
</feature>
<name>A0A4Z0P3P1_9BACT</name>
<evidence type="ECO:0000256" key="1">
    <source>
        <dbReference type="SAM" id="SignalP"/>
    </source>
</evidence>
<dbReference type="InterPro" id="IPR016047">
    <property type="entry name" value="M23ase_b-sheet_dom"/>
</dbReference>
<feature type="chain" id="PRO_5021426949" evidence="1">
    <location>
        <begin position="23"/>
        <end position="272"/>
    </location>
</feature>
<gene>
    <name evidence="3" type="ORF">EU556_21810</name>
</gene>
<feature type="domain" description="M23ase beta-sheet core" evidence="2">
    <location>
        <begin position="143"/>
        <end position="243"/>
    </location>
</feature>
<dbReference type="Pfam" id="PF01551">
    <property type="entry name" value="Peptidase_M23"/>
    <property type="match status" value="1"/>
</dbReference>
<dbReference type="AlphaFoldDB" id="A0A4Z0P3P1"/>